<gene>
    <name evidence="1" type="ORF">RT97_09230</name>
</gene>
<sequence>MTLEWTCCGTPGRDPTEAYLGRVDAYELTIHSCVHCGTLWLQVQSVATTVARSEPLSRADAEAFLAAAPGTERRTMMHAWLQRQLQPAASRLA</sequence>
<name>A0A0D0MNE4_VARPD</name>
<protein>
    <submittedName>
        <fullName evidence="1">Uncharacterized protein</fullName>
    </submittedName>
</protein>
<reference evidence="1 2" key="1">
    <citation type="submission" date="2014-12" db="EMBL/GenBank/DDBJ databases">
        <title>16Stimator: statistical estimation of ribosomal gene copy numbers from draft genome assemblies.</title>
        <authorList>
            <person name="Perisin M.A."/>
            <person name="Vetter M."/>
            <person name="Gilbert J.A."/>
            <person name="Bergelson J."/>
        </authorList>
    </citation>
    <scope>NUCLEOTIDE SEQUENCE [LARGE SCALE GENOMIC DNA]</scope>
    <source>
        <strain evidence="1 2">MEDvA23</strain>
    </source>
</reference>
<dbReference type="Proteomes" id="UP000032067">
    <property type="component" value="Unassembled WGS sequence"/>
</dbReference>
<organism evidence="1 2">
    <name type="scientific">Variovorax paradoxus</name>
    <dbReference type="NCBI Taxonomy" id="34073"/>
    <lineage>
        <taxon>Bacteria</taxon>
        <taxon>Pseudomonadati</taxon>
        <taxon>Pseudomonadota</taxon>
        <taxon>Betaproteobacteria</taxon>
        <taxon>Burkholderiales</taxon>
        <taxon>Comamonadaceae</taxon>
        <taxon>Variovorax</taxon>
    </lineage>
</organism>
<dbReference type="AlphaFoldDB" id="A0A0D0MNE4"/>
<comment type="caution">
    <text evidence="1">The sequence shown here is derived from an EMBL/GenBank/DDBJ whole genome shotgun (WGS) entry which is preliminary data.</text>
</comment>
<dbReference type="EMBL" id="JXQQ01000019">
    <property type="protein sequence ID" value="KIQ33826.1"/>
    <property type="molecule type" value="Genomic_DNA"/>
</dbReference>
<evidence type="ECO:0000313" key="1">
    <source>
        <dbReference type="EMBL" id="KIQ33826.1"/>
    </source>
</evidence>
<evidence type="ECO:0000313" key="2">
    <source>
        <dbReference type="Proteomes" id="UP000032067"/>
    </source>
</evidence>
<accession>A0A0D0MNE4</accession>
<proteinExistence type="predicted"/>